<dbReference type="InterPro" id="IPR036385">
    <property type="entry name" value="RuBisCO_ssu_sf"/>
</dbReference>
<dbReference type="Proteomes" id="UP000886005">
    <property type="component" value="Unassembled WGS sequence"/>
</dbReference>
<dbReference type="PANTHER" id="PTHR31262">
    <property type="entry name" value="RIBULOSE BISPHOSPHATE CARBOXYLASE SMALL CHAIN 1, CHLOROPLASTIC"/>
    <property type="match status" value="1"/>
</dbReference>
<dbReference type="GO" id="GO:0019253">
    <property type="term" value="P:reductive pentose-phosphate cycle"/>
    <property type="evidence" value="ECO:0007669"/>
    <property type="project" value="UniProtKB-KW"/>
</dbReference>
<name>A0A7V1M1K9_CALAY</name>
<feature type="domain" description="Ribulose bisphosphate carboxylase small subunit" evidence="3">
    <location>
        <begin position="2"/>
        <end position="99"/>
    </location>
</feature>
<accession>A0A7V1M1K9</accession>
<evidence type="ECO:0000313" key="4">
    <source>
        <dbReference type="EMBL" id="HED11564.1"/>
    </source>
</evidence>
<gene>
    <name evidence="4" type="ORF">ENJ10_12810</name>
</gene>
<reference evidence="4" key="1">
    <citation type="journal article" date="2020" name="mSystems">
        <title>Genome- and Community-Level Interaction Insights into Carbon Utilization and Element Cycling Functions of Hydrothermarchaeota in Hydrothermal Sediment.</title>
        <authorList>
            <person name="Zhou Z."/>
            <person name="Liu Y."/>
            <person name="Xu W."/>
            <person name="Pan J."/>
            <person name="Luo Z.H."/>
            <person name="Li M."/>
        </authorList>
    </citation>
    <scope>NUCLEOTIDE SEQUENCE [LARGE SCALE GENOMIC DNA]</scope>
    <source>
        <strain evidence="4">HyVt-456</strain>
    </source>
</reference>
<dbReference type="SUPFAM" id="SSF55239">
    <property type="entry name" value="RuBisCO, small subunit"/>
    <property type="match status" value="1"/>
</dbReference>
<dbReference type="EMBL" id="DRLD01000360">
    <property type="protein sequence ID" value="HED11564.1"/>
    <property type="molecule type" value="Genomic_DNA"/>
</dbReference>
<organism evidence="4">
    <name type="scientific">Caldithrix abyssi</name>
    <dbReference type="NCBI Taxonomy" id="187145"/>
    <lineage>
        <taxon>Bacteria</taxon>
        <taxon>Pseudomonadati</taxon>
        <taxon>Calditrichota</taxon>
        <taxon>Calditrichia</taxon>
        <taxon>Calditrichales</taxon>
        <taxon>Calditrichaceae</taxon>
        <taxon>Caldithrix</taxon>
    </lineage>
</organism>
<evidence type="ECO:0000259" key="3">
    <source>
        <dbReference type="SMART" id="SM00961"/>
    </source>
</evidence>
<sequence length="101" mass="11640">MHTETFSYLPPFSDKEVQAQIDYIIKNNWIPGIEYTEQPGLDNSYWRFWKLPFFDAKTSAEVMEELKACRGENPGAYIKITGYDNIRQGQVLAFVASKPGK</sequence>
<proteinExistence type="inferred from homology"/>
<protein>
    <submittedName>
        <fullName evidence="4">Ribulose bisphosphate carboxylase small subunit</fullName>
    </submittedName>
</protein>
<dbReference type="SMART" id="SM00961">
    <property type="entry name" value="RuBisCO_small"/>
    <property type="match status" value="1"/>
</dbReference>
<dbReference type="InterPro" id="IPR000894">
    <property type="entry name" value="RuBisCO_ssu_dom"/>
</dbReference>
<dbReference type="Gene3D" id="3.30.190.10">
    <property type="entry name" value="Ribulose bisphosphate carboxylase, small subunit"/>
    <property type="match status" value="1"/>
</dbReference>
<comment type="caution">
    <text evidence="4">The sequence shown here is derived from an EMBL/GenBank/DDBJ whole genome shotgun (WGS) entry which is preliminary data.</text>
</comment>
<dbReference type="AlphaFoldDB" id="A0A7V1M1K9"/>
<dbReference type="PRINTS" id="PR00152">
    <property type="entry name" value="RUBISCOSMALL"/>
</dbReference>
<dbReference type="HAMAP" id="MF_00859">
    <property type="entry name" value="RuBisCO_S_bact"/>
    <property type="match status" value="1"/>
</dbReference>
<keyword evidence="2" id="KW-0120">Carbon dioxide fixation</keyword>
<evidence type="ECO:0000256" key="2">
    <source>
        <dbReference type="ARBA" id="ARBA00023300"/>
    </source>
</evidence>
<dbReference type="Pfam" id="PF00101">
    <property type="entry name" value="RuBisCO_small"/>
    <property type="match status" value="1"/>
</dbReference>
<evidence type="ECO:0000256" key="1">
    <source>
        <dbReference type="ARBA" id="ARBA00022567"/>
    </source>
</evidence>
<dbReference type="InterPro" id="IPR024681">
    <property type="entry name" value="RuBisCO_ssu"/>
</dbReference>
<keyword evidence="1" id="KW-0113">Calvin cycle</keyword>
<dbReference type="CDD" id="cd03527">
    <property type="entry name" value="RuBisCO_small"/>
    <property type="match status" value="1"/>
</dbReference>